<evidence type="ECO:0000313" key="2">
    <source>
        <dbReference type="Proteomes" id="UP000075517"/>
    </source>
</evidence>
<dbReference type="RefSeq" id="WP_049625081.1">
    <property type="nucleotide sequence ID" value="NZ_JARTLB010000162.1"/>
</dbReference>
<accession>A0A0K9HKD7</accession>
<proteinExistence type="predicted"/>
<organism evidence="1 2">
    <name type="scientific">Geobacillus stearothermophilus</name>
    <name type="common">Bacillus stearothermophilus</name>
    <dbReference type="NCBI Taxonomy" id="1422"/>
    <lineage>
        <taxon>Bacteria</taxon>
        <taxon>Bacillati</taxon>
        <taxon>Bacillota</taxon>
        <taxon>Bacilli</taxon>
        <taxon>Bacillales</taxon>
        <taxon>Anoxybacillaceae</taxon>
        <taxon>Geobacillus</taxon>
    </lineage>
</organism>
<comment type="caution">
    <text evidence="1">The sequence shown here is derived from an EMBL/GenBank/DDBJ whole genome shotgun (WGS) entry which is preliminary data.</text>
</comment>
<dbReference type="Proteomes" id="UP000075517">
    <property type="component" value="Unassembled WGS sequence"/>
</dbReference>
<name>A0A0K9HKD7_GEOSE</name>
<reference evidence="1 2" key="1">
    <citation type="submission" date="2016-01" db="EMBL/GenBank/DDBJ databases">
        <title>Draft Genome Sequences of Seven Thermophilic Sporeformers Isolated from Foods.</title>
        <authorList>
            <person name="Berendsen E.M."/>
            <person name="Wells-Bennik M.H."/>
            <person name="Krawcyk A.O."/>
            <person name="De Jong A."/>
            <person name="Holsappel S."/>
            <person name="Eijlander R.T."/>
            <person name="Kuipers O.P."/>
        </authorList>
    </citation>
    <scope>NUCLEOTIDE SEQUENCE [LARGE SCALE GENOMIC DNA]</scope>
    <source>
        <strain evidence="1 2">B4114</strain>
    </source>
</reference>
<dbReference type="EMBL" id="LQYY01000119">
    <property type="protein sequence ID" value="KYD32299.1"/>
    <property type="molecule type" value="Genomic_DNA"/>
</dbReference>
<sequence length="84" mass="9455">MRPPQPLPVHARLEEVAFGGSLLRAVVDESGRLAGLLTKEQYLAAQAKASRLRLKQPEAMFNLTFRTLSTKIGRIFSFRCRMNP</sequence>
<dbReference type="AlphaFoldDB" id="A0A0K9HKD7"/>
<dbReference type="PATRIC" id="fig|1422.15.peg.406"/>
<protein>
    <submittedName>
        <fullName evidence="1">Uncharacterized protein</fullName>
    </submittedName>
</protein>
<gene>
    <name evidence="1" type="ORF">B4114_0187</name>
</gene>
<evidence type="ECO:0000313" key="1">
    <source>
        <dbReference type="EMBL" id="KYD32299.1"/>
    </source>
</evidence>